<gene>
    <name evidence="1" type="ORF">K458DRAFT_391571</name>
</gene>
<dbReference type="AlphaFoldDB" id="A0A6G1IUQ5"/>
<name>A0A6G1IUQ5_9PLEO</name>
<reference evidence="1" key="1">
    <citation type="journal article" date="2020" name="Stud. Mycol.">
        <title>101 Dothideomycetes genomes: a test case for predicting lifestyles and emergence of pathogens.</title>
        <authorList>
            <person name="Haridas S."/>
            <person name="Albert R."/>
            <person name="Binder M."/>
            <person name="Bloem J."/>
            <person name="Labutti K."/>
            <person name="Salamov A."/>
            <person name="Andreopoulos B."/>
            <person name="Baker S."/>
            <person name="Barry K."/>
            <person name="Bills G."/>
            <person name="Bluhm B."/>
            <person name="Cannon C."/>
            <person name="Castanera R."/>
            <person name="Culley D."/>
            <person name="Daum C."/>
            <person name="Ezra D."/>
            <person name="Gonzalez J."/>
            <person name="Henrissat B."/>
            <person name="Kuo A."/>
            <person name="Liang C."/>
            <person name="Lipzen A."/>
            <person name="Lutzoni F."/>
            <person name="Magnuson J."/>
            <person name="Mondo S."/>
            <person name="Nolan M."/>
            <person name="Ohm R."/>
            <person name="Pangilinan J."/>
            <person name="Park H.-J."/>
            <person name="Ramirez L."/>
            <person name="Alfaro M."/>
            <person name="Sun H."/>
            <person name="Tritt A."/>
            <person name="Yoshinaga Y."/>
            <person name="Zwiers L.-H."/>
            <person name="Turgeon B."/>
            <person name="Goodwin S."/>
            <person name="Spatafora J."/>
            <person name="Crous P."/>
            <person name="Grigoriev I."/>
        </authorList>
    </citation>
    <scope>NUCLEOTIDE SEQUENCE</scope>
    <source>
        <strain evidence="1">CBS 122367</strain>
    </source>
</reference>
<proteinExistence type="predicted"/>
<accession>A0A6G1IUQ5</accession>
<dbReference type="OrthoDB" id="2588098at2759"/>
<evidence type="ECO:0008006" key="3">
    <source>
        <dbReference type="Google" id="ProtNLM"/>
    </source>
</evidence>
<dbReference type="Proteomes" id="UP000799291">
    <property type="component" value="Unassembled WGS sequence"/>
</dbReference>
<evidence type="ECO:0000313" key="1">
    <source>
        <dbReference type="EMBL" id="KAF2681609.1"/>
    </source>
</evidence>
<protein>
    <recommendedName>
        <fullName evidence="3">F-box domain-containing protein</fullName>
    </recommendedName>
</protein>
<sequence>MCGRYPISDHFPWRYCLICPDTRQIQYLCSYRDLDDLWAFFRNERSWLEHPWWLWSTLARPVTDLQSVPAYKPSRNTAPSAIEKLPNELLDEILDYLSEDKKDILALGLSSAILWSLVHYRVQTEYQRSAGIWAGKKVVYLGRSDYDTYLGLKGPLFDESQPFHTALAKLQYMPRHPRTPEMRSVITKSVGQEWAEALASARRWNSMRWDSIAESDWKSIEKDLSPSIFPQDRVWLLRNLTTCEFIRSDMLQPSAQRKPAVRPSNAGKGIGTLSLGAKMVALFKQGAAALKLRKSNKQVTDWTLSDDLDQTPLMFAQIFLVLACYSRQVPYDEQCFEFQEGRWAGHAFDIVTLDAHTTETKPHEWADVSELAVDDVANLRHWVQQLKKAGMSSSLYQLVSEDRRMYHDWEGLDPQSSSGHSGWSQKPVRRGLLFTVQLKGESSKRG</sequence>
<dbReference type="EMBL" id="MU005590">
    <property type="protein sequence ID" value="KAF2681609.1"/>
    <property type="molecule type" value="Genomic_DNA"/>
</dbReference>
<keyword evidence="2" id="KW-1185">Reference proteome</keyword>
<organism evidence="1 2">
    <name type="scientific">Lentithecium fluviatile CBS 122367</name>
    <dbReference type="NCBI Taxonomy" id="1168545"/>
    <lineage>
        <taxon>Eukaryota</taxon>
        <taxon>Fungi</taxon>
        <taxon>Dikarya</taxon>
        <taxon>Ascomycota</taxon>
        <taxon>Pezizomycotina</taxon>
        <taxon>Dothideomycetes</taxon>
        <taxon>Pleosporomycetidae</taxon>
        <taxon>Pleosporales</taxon>
        <taxon>Massarineae</taxon>
        <taxon>Lentitheciaceae</taxon>
        <taxon>Lentithecium</taxon>
    </lineage>
</organism>
<evidence type="ECO:0000313" key="2">
    <source>
        <dbReference type="Proteomes" id="UP000799291"/>
    </source>
</evidence>